<proteinExistence type="predicted"/>
<evidence type="ECO:0000313" key="2">
    <source>
        <dbReference type="Proteomes" id="UP000594263"/>
    </source>
</evidence>
<reference evidence="1" key="1">
    <citation type="submission" date="2021-01" db="UniProtKB">
        <authorList>
            <consortium name="EnsemblPlants"/>
        </authorList>
    </citation>
    <scope>IDENTIFICATION</scope>
</reference>
<dbReference type="Proteomes" id="UP000594263">
    <property type="component" value="Unplaced"/>
</dbReference>
<name>A0A7N0TRY7_KALFE</name>
<dbReference type="Gramene" id="Kaladp0044s0023.1.v1.1">
    <property type="protein sequence ID" value="Kaladp0044s0023.1.v1.1"/>
    <property type="gene ID" value="Kaladp0044s0023.v1.1"/>
</dbReference>
<protein>
    <submittedName>
        <fullName evidence="1">Uncharacterized protein</fullName>
    </submittedName>
</protein>
<organism evidence="1 2">
    <name type="scientific">Kalanchoe fedtschenkoi</name>
    <name type="common">Lavender scallops</name>
    <name type="synonym">South American air plant</name>
    <dbReference type="NCBI Taxonomy" id="63787"/>
    <lineage>
        <taxon>Eukaryota</taxon>
        <taxon>Viridiplantae</taxon>
        <taxon>Streptophyta</taxon>
        <taxon>Embryophyta</taxon>
        <taxon>Tracheophyta</taxon>
        <taxon>Spermatophyta</taxon>
        <taxon>Magnoliopsida</taxon>
        <taxon>eudicotyledons</taxon>
        <taxon>Gunneridae</taxon>
        <taxon>Pentapetalae</taxon>
        <taxon>Saxifragales</taxon>
        <taxon>Crassulaceae</taxon>
        <taxon>Kalanchoe</taxon>
    </lineage>
</organism>
<evidence type="ECO:0000313" key="1">
    <source>
        <dbReference type="EnsemblPlants" id="Kaladp0044s0023.1.v1.1"/>
    </source>
</evidence>
<dbReference type="AlphaFoldDB" id="A0A7N0TRY7"/>
<accession>A0A7N0TRY7</accession>
<sequence length="74" mass="8214">MSSFLFASWSTTVKLVVNGKIYPTIHLTSNRLARDLHHKCKDGSAQLQPKCSGFGIREFPKVGAFDYAEVKKVG</sequence>
<keyword evidence="2" id="KW-1185">Reference proteome</keyword>
<dbReference type="EnsemblPlants" id="Kaladp0044s0023.1.v1.1">
    <property type="protein sequence ID" value="Kaladp0044s0023.1.v1.1"/>
    <property type="gene ID" value="Kaladp0044s0023.v1.1"/>
</dbReference>